<keyword evidence="1 4" id="KW-0349">Heme</keyword>
<keyword evidence="7" id="KW-1185">Reference proteome</keyword>
<proteinExistence type="predicted"/>
<dbReference type="STRING" id="365046.Rta_19250"/>
<dbReference type="GO" id="GO:0020037">
    <property type="term" value="F:heme binding"/>
    <property type="evidence" value="ECO:0007669"/>
    <property type="project" value="InterPro"/>
</dbReference>
<dbReference type="GO" id="GO:0046872">
    <property type="term" value="F:metal ion binding"/>
    <property type="evidence" value="ECO:0007669"/>
    <property type="project" value="UniProtKB-KW"/>
</dbReference>
<dbReference type="Proteomes" id="UP000008385">
    <property type="component" value="Chromosome"/>
</dbReference>
<keyword evidence="2 4" id="KW-0479">Metal-binding</keyword>
<dbReference type="PROSITE" id="PS51007">
    <property type="entry name" value="CYTC"/>
    <property type="match status" value="1"/>
</dbReference>
<protein>
    <recommendedName>
        <fullName evidence="5">Cytochrome c domain-containing protein</fullName>
    </recommendedName>
</protein>
<dbReference type="KEGG" id="rta:Rta_19250"/>
<dbReference type="InterPro" id="IPR036909">
    <property type="entry name" value="Cyt_c-like_dom_sf"/>
</dbReference>
<dbReference type="AlphaFoldDB" id="F5XX72"/>
<feature type="domain" description="Cytochrome c" evidence="5">
    <location>
        <begin position="12"/>
        <end position="90"/>
    </location>
</feature>
<reference evidence="6 7" key="2">
    <citation type="journal article" date="2011" name="PLoS ONE">
        <title>The Cyst-Dividing Bacterium Ramlibacter tataouinensis TTB310 Genome Reveals a Well-Stocked Toolbox for Adaptation to a Desert Environment.</title>
        <authorList>
            <person name="De Luca G."/>
            <person name="Barakat M."/>
            <person name="Ortet P."/>
            <person name="Fochesato S."/>
            <person name="Jourlin-Castelli C."/>
            <person name="Ansaldi M."/>
            <person name="Py B."/>
            <person name="Fichant G."/>
            <person name="Coutinho P.M."/>
            <person name="Voulhoux R."/>
            <person name="Bastien O."/>
            <person name="Marechal E."/>
            <person name="Henrissat B."/>
            <person name="Quentin Y."/>
            <person name="Noirot P."/>
            <person name="Filloux A."/>
            <person name="Mejean V."/>
            <person name="Dubow M.S."/>
            <person name="Barras F."/>
            <person name="Barbe V."/>
            <person name="Weissenbach J."/>
            <person name="Mihalcescu I."/>
            <person name="Vermeglio A."/>
            <person name="Achouak W."/>
            <person name="Heulin T."/>
        </authorList>
    </citation>
    <scope>NUCLEOTIDE SEQUENCE [LARGE SCALE GENOMIC DNA]</scope>
    <source>
        <strain evidence="7">ATCC BAA-407 / DSM 14655 / LMG 21543 / TTB310</strain>
    </source>
</reference>
<dbReference type="GO" id="GO:0009055">
    <property type="term" value="F:electron transfer activity"/>
    <property type="evidence" value="ECO:0007669"/>
    <property type="project" value="InterPro"/>
</dbReference>
<evidence type="ECO:0000259" key="5">
    <source>
        <dbReference type="PROSITE" id="PS51007"/>
    </source>
</evidence>
<keyword evidence="3 4" id="KW-0408">Iron</keyword>
<dbReference type="EMBL" id="CP000245">
    <property type="protein sequence ID" value="AEG93016.1"/>
    <property type="molecule type" value="Genomic_DNA"/>
</dbReference>
<name>F5XX72_RAMTT</name>
<dbReference type="Pfam" id="PF13442">
    <property type="entry name" value="Cytochrome_CBB3"/>
    <property type="match status" value="1"/>
</dbReference>
<evidence type="ECO:0000256" key="3">
    <source>
        <dbReference type="ARBA" id="ARBA00023004"/>
    </source>
</evidence>
<evidence type="ECO:0000256" key="4">
    <source>
        <dbReference type="PROSITE-ProRule" id="PRU00433"/>
    </source>
</evidence>
<sequence length="92" mass="9651">MAMASPLLASAADEDTGRKLFTSVTPACALCHKLKDAEAEGAVGPSLDELRPDQARVAKALKNGIGQMPAFPQLSEAEVQALARYVERAAGR</sequence>
<dbReference type="InterPro" id="IPR009056">
    <property type="entry name" value="Cyt_c-like_dom"/>
</dbReference>
<evidence type="ECO:0000256" key="1">
    <source>
        <dbReference type="ARBA" id="ARBA00022617"/>
    </source>
</evidence>
<dbReference type="Gene3D" id="1.10.760.10">
    <property type="entry name" value="Cytochrome c-like domain"/>
    <property type="match status" value="1"/>
</dbReference>
<accession>F5XX72</accession>
<dbReference type="SUPFAM" id="SSF46626">
    <property type="entry name" value="Cytochrome c"/>
    <property type="match status" value="1"/>
</dbReference>
<organism evidence="6 7">
    <name type="scientific">Ramlibacter tataouinensis (strain ATCC BAA-407 / DSM 14655 / LMG 21543 / TTB310)</name>
    <dbReference type="NCBI Taxonomy" id="365046"/>
    <lineage>
        <taxon>Bacteria</taxon>
        <taxon>Pseudomonadati</taxon>
        <taxon>Pseudomonadota</taxon>
        <taxon>Betaproteobacteria</taxon>
        <taxon>Burkholderiales</taxon>
        <taxon>Comamonadaceae</taxon>
        <taxon>Ramlibacter</taxon>
    </lineage>
</organism>
<dbReference type="HOGENOM" id="CLU_101159_5_0_4"/>
<reference evidence="7" key="1">
    <citation type="submission" date="2006-01" db="EMBL/GenBank/DDBJ databases">
        <title>Genome of the cyst-dividing bacterium Ramlibacter tataouinensis.</title>
        <authorList>
            <person name="Barakat M."/>
            <person name="Ortet P."/>
            <person name="De Luca G."/>
            <person name="Jourlin-Castelli C."/>
            <person name="Ansaldi M."/>
            <person name="Py B."/>
            <person name="Fichant G."/>
            <person name="Coutinho P."/>
            <person name="Voulhoux R."/>
            <person name="Bastien O."/>
            <person name="Roy S."/>
            <person name="Marechal E."/>
            <person name="Henrissat B."/>
            <person name="Quentin Y."/>
            <person name="Noirot P."/>
            <person name="Filloux A."/>
            <person name="Mejean V."/>
            <person name="DuBow M."/>
            <person name="Barras F."/>
            <person name="Heulin T."/>
        </authorList>
    </citation>
    <scope>NUCLEOTIDE SEQUENCE [LARGE SCALE GENOMIC DNA]</scope>
    <source>
        <strain evidence="7">ATCC BAA-407 / DSM 14655 / LMG 21543 / TTB310</strain>
    </source>
</reference>
<dbReference type="eggNOG" id="COG2010">
    <property type="taxonomic scope" value="Bacteria"/>
</dbReference>
<evidence type="ECO:0000313" key="7">
    <source>
        <dbReference type="Proteomes" id="UP000008385"/>
    </source>
</evidence>
<gene>
    <name evidence="6" type="ordered locus">Rta_19250</name>
</gene>
<evidence type="ECO:0000256" key="2">
    <source>
        <dbReference type="ARBA" id="ARBA00022723"/>
    </source>
</evidence>
<evidence type="ECO:0000313" key="6">
    <source>
        <dbReference type="EMBL" id="AEG93016.1"/>
    </source>
</evidence>